<sequence length="159" mass="17240">MKPTAIAIFKVSAPIVVFATAFLALGTYLTRERCIILPDGSMIGYRAILLTHRDDGLNIVLKRPGSTLIADSSGLQRLMKDPKQPDNILLVNIVSIPGADFVDALALGFVTKAWQQRGDPDRTDYGLVGTNLIHDRLLNSGKYPAGSCPTPLFALHKPD</sequence>
<accession>A0A506UCX1</accession>
<reference evidence="2 3" key="1">
    <citation type="submission" date="2019-06" db="EMBL/GenBank/DDBJ databases">
        <authorList>
            <person name="Li M."/>
        </authorList>
    </citation>
    <scope>NUCLEOTIDE SEQUENCE [LARGE SCALE GENOMIC DNA]</scope>
    <source>
        <strain evidence="2 3">BGMRC2036</strain>
    </source>
</reference>
<evidence type="ECO:0000256" key="1">
    <source>
        <dbReference type="SAM" id="Phobius"/>
    </source>
</evidence>
<keyword evidence="1" id="KW-0472">Membrane</keyword>
<keyword evidence="3" id="KW-1185">Reference proteome</keyword>
<keyword evidence="1" id="KW-0812">Transmembrane</keyword>
<comment type="caution">
    <text evidence="2">The sequence shown here is derived from an EMBL/GenBank/DDBJ whole genome shotgun (WGS) entry which is preliminary data.</text>
</comment>
<feature type="transmembrane region" description="Helical" evidence="1">
    <location>
        <begin position="7"/>
        <end position="29"/>
    </location>
</feature>
<dbReference type="RefSeq" id="WP_141148218.1">
    <property type="nucleotide sequence ID" value="NZ_VHLG01000003.1"/>
</dbReference>
<dbReference type="Proteomes" id="UP000318801">
    <property type="component" value="Unassembled WGS sequence"/>
</dbReference>
<gene>
    <name evidence="2" type="ORF">FJU08_06715</name>
</gene>
<keyword evidence="1" id="KW-1133">Transmembrane helix</keyword>
<evidence type="ECO:0000313" key="3">
    <source>
        <dbReference type="Proteomes" id="UP000318801"/>
    </source>
</evidence>
<evidence type="ECO:0000313" key="2">
    <source>
        <dbReference type="EMBL" id="TPW31448.1"/>
    </source>
</evidence>
<dbReference type="AlphaFoldDB" id="A0A506UCX1"/>
<proteinExistence type="predicted"/>
<name>A0A506UCX1_9HYPH</name>
<dbReference type="EMBL" id="VHLG01000003">
    <property type="protein sequence ID" value="TPW31448.1"/>
    <property type="molecule type" value="Genomic_DNA"/>
</dbReference>
<organism evidence="2 3">
    <name type="scientific">Martelella alba</name>
    <dbReference type="NCBI Taxonomy" id="2590451"/>
    <lineage>
        <taxon>Bacteria</taxon>
        <taxon>Pseudomonadati</taxon>
        <taxon>Pseudomonadota</taxon>
        <taxon>Alphaproteobacteria</taxon>
        <taxon>Hyphomicrobiales</taxon>
        <taxon>Aurantimonadaceae</taxon>
        <taxon>Martelella</taxon>
    </lineage>
</organism>
<protein>
    <submittedName>
        <fullName evidence="2">Uncharacterized protein</fullName>
    </submittedName>
</protein>